<organism evidence="2 3">
    <name type="scientific">Corynebacterium afermentans</name>
    <dbReference type="NCBI Taxonomy" id="38286"/>
    <lineage>
        <taxon>Bacteria</taxon>
        <taxon>Bacillati</taxon>
        <taxon>Actinomycetota</taxon>
        <taxon>Actinomycetes</taxon>
        <taxon>Mycobacteriales</taxon>
        <taxon>Corynebacteriaceae</taxon>
        <taxon>Corynebacterium</taxon>
    </lineage>
</organism>
<feature type="compositionally biased region" description="Low complexity" evidence="1">
    <location>
        <begin position="56"/>
        <end position="73"/>
    </location>
</feature>
<evidence type="ECO:0000313" key="3">
    <source>
        <dbReference type="Proteomes" id="UP000185547"/>
    </source>
</evidence>
<accession>A0A9X8R0X6</accession>
<protein>
    <submittedName>
        <fullName evidence="2">Uncharacterized protein</fullName>
    </submittedName>
</protein>
<gene>
    <name evidence="2" type="ORF">SAMN05421802_102113</name>
</gene>
<reference evidence="2 3" key="1">
    <citation type="submission" date="2017-01" db="EMBL/GenBank/DDBJ databases">
        <authorList>
            <person name="Varghese N."/>
            <person name="Submissions S."/>
        </authorList>
    </citation>
    <scope>NUCLEOTIDE SEQUENCE [LARGE SCALE GENOMIC DNA]</scope>
    <source>
        <strain evidence="2 3">DSM 44280</strain>
    </source>
</reference>
<evidence type="ECO:0000313" key="2">
    <source>
        <dbReference type="EMBL" id="SIP91357.1"/>
    </source>
</evidence>
<comment type="caution">
    <text evidence="2">The sequence shown here is derived from an EMBL/GenBank/DDBJ whole genome shotgun (WGS) entry which is preliminary data.</text>
</comment>
<dbReference type="EMBL" id="FTMH01000002">
    <property type="protein sequence ID" value="SIP91357.1"/>
    <property type="molecule type" value="Genomic_DNA"/>
</dbReference>
<evidence type="ECO:0000256" key="1">
    <source>
        <dbReference type="SAM" id="MobiDB-lite"/>
    </source>
</evidence>
<proteinExistence type="predicted"/>
<feature type="region of interest" description="Disordered" evidence="1">
    <location>
        <begin position="43"/>
        <end position="160"/>
    </location>
</feature>
<sequence length="265" mass="28606">MPARTEFPGGSDNERYRYTVKLQTKKGLAVTTAALALVLPLTACGSDDEGTSGGLSTAAEAPEASAANSSTEASAEKSAKSEKTEKSAKSEKTSKTSEKEKKKEDKSDDKQKSNQAQGGEEQPPTLVNPFENGMPENTNEPLANGEEGSEDDRRELEDTARAVLNPGSFADWTPTILENSCKAVTEPMLEELERQGMSLEQVQEASRLAEEQGQGIELPETEVSLDDVRIDGDRASASLTAKSEHGEETSTMIFQKEDGRWKLCN</sequence>
<feature type="compositionally biased region" description="Basic and acidic residues" evidence="1">
    <location>
        <begin position="74"/>
        <end position="112"/>
    </location>
</feature>
<dbReference type="Proteomes" id="UP000185547">
    <property type="component" value="Unassembled WGS sequence"/>
</dbReference>
<keyword evidence="3" id="KW-1185">Reference proteome</keyword>
<feature type="compositionally biased region" description="Basic and acidic residues" evidence="1">
    <location>
        <begin position="151"/>
        <end position="160"/>
    </location>
</feature>
<dbReference type="AlphaFoldDB" id="A0A9X8R0X6"/>
<name>A0A9X8R0X6_9CORY</name>